<keyword evidence="4 11" id="KW-0812">Transmembrane</keyword>
<evidence type="ECO:0000256" key="8">
    <source>
        <dbReference type="ARBA" id="ARBA00023136"/>
    </source>
</evidence>
<keyword evidence="9" id="KW-1015">Disulfide bond</keyword>
<dbReference type="AlphaFoldDB" id="A0AAW1MPJ7"/>
<keyword evidence="5 12" id="KW-0732">Signal</keyword>
<evidence type="ECO:0000313" key="15">
    <source>
        <dbReference type="Proteomes" id="UP001443914"/>
    </source>
</evidence>
<dbReference type="GO" id="GO:0005886">
    <property type="term" value="C:plasma membrane"/>
    <property type="evidence" value="ECO:0007669"/>
    <property type="project" value="UniProtKB-SubCell"/>
</dbReference>
<dbReference type="InterPro" id="IPR018928">
    <property type="entry name" value="HAP2/GCS1_dom"/>
</dbReference>
<dbReference type="InterPro" id="IPR040326">
    <property type="entry name" value="HAP2/GCS1"/>
</dbReference>
<evidence type="ECO:0000256" key="5">
    <source>
        <dbReference type="ARBA" id="ARBA00022729"/>
    </source>
</evidence>
<dbReference type="EMBL" id="JBDFQZ010000002">
    <property type="protein sequence ID" value="KAK9748008.1"/>
    <property type="molecule type" value="Genomic_DNA"/>
</dbReference>
<evidence type="ECO:0000256" key="10">
    <source>
        <dbReference type="ARBA" id="ARBA00023279"/>
    </source>
</evidence>
<keyword evidence="7" id="KW-0446">Lipid-binding</keyword>
<feature type="domain" description="Generative cell specific-1/HAP2" evidence="13">
    <location>
        <begin position="55"/>
        <end position="565"/>
    </location>
</feature>
<organism evidence="14 15">
    <name type="scientific">Saponaria officinalis</name>
    <name type="common">Common soapwort</name>
    <name type="synonym">Lychnis saponaria</name>
    <dbReference type="NCBI Taxonomy" id="3572"/>
    <lineage>
        <taxon>Eukaryota</taxon>
        <taxon>Viridiplantae</taxon>
        <taxon>Streptophyta</taxon>
        <taxon>Embryophyta</taxon>
        <taxon>Tracheophyta</taxon>
        <taxon>Spermatophyta</taxon>
        <taxon>Magnoliopsida</taxon>
        <taxon>eudicotyledons</taxon>
        <taxon>Gunneridae</taxon>
        <taxon>Pentapetalae</taxon>
        <taxon>Caryophyllales</taxon>
        <taxon>Caryophyllaceae</taxon>
        <taxon>Caryophylleae</taxon>
        <taxon>Saponaria</taxon>
    </lineage>
</organism>
<evidence type="ECO:0000256" key="6">
    <source>
        <dbReference type="ARBA" id="ARBA00022989"/>
    </source>
</evidence>
<proteinExistence type="inferred from homology"/>
<evidence type="ECO:0000256" key="12">
    <source>
        <dbReference type="SAM" id="SignalP"/>
    </source>
</evidence>
<evidence type="ECO:0000259" key="13">
    <source>
        <dbReference type="Pfam" id="PF10699"/>
    </source>
</evidence>
<evidence type="ECO:0000256" key="9">
    <source>
        <dbReference type="ARBA" id="ARBA00023157"/>
    </source>
</evidence>
<dbReference type="Proteomes" id="UP001443914">
    <property type="component" value="Unassembled WGS sequence"/>
</dbReference>
<evidence type="ECO:0000256" key="3">
    <source>
        <dbReference type="ARBA" id="ARBA00022475"/>
    </source>
</evidence>
<dbReference type="GO" id="GO:0008289">
    <property type="term" value="F:lipid binding"/>
    <property type="evidence" value="ECO:0007669"/>
    <property type="project" value="UniProtKB-KW"/>
</dbReference>
<evidence type="ECO:0000256" key="1">
    <source>
        <dbReference type="ARBA" id="ARBA00004251"/>
    </source>
</evidence>
<reference evidence="14" key="1">
    <citation type="submission" date="2024-03" db="EMBL/GenBank/DDBJ databases">
        <title>WGS assembly of Saponaria officinalis var. Norfolk2.</title>
        <authorList>
            <person name="Jenkins J."/>
            <person name="Shu S."/>
            <person name="Grimwood J."/>
            <person name="Barry K."/>
            <person name="Goodstein D."/>
            <person name="Schmutz J."/>
            <person name="Leebens-Mack J."/>
            <person name="Osbourn A."/>
        </authorList>
    </citation>
    <scope>NUCLEOTIDE SEQUENCE [LARGE SCALE GENOMIC DNA]</scope>
    <source>
        <strain evidence="14">JIC</strain>
    </source>
</reference>
<feature type="chain" id="PRO_5043822384" description="Generative cell specific-1/HAP2 domain-containing protein" evidence="12">
    <location>
        <begin position="31"/>
        <end position="747"/>
    </location>
</feature>
<sequence>MLKECRILVLVLLSFNLLIFPVINNGFCEALQILSKSKLEKCEKSSVDSNIHGDLNCTRKILINLAIPSNSSGGESSMVAEVVEVEENSTNKMQTLRVPPVITINKSAAYALFELTYIRDVPYKPQEFYVQTRKCEPDADARIVQICERLRDEEGHIIEASQPICCPCGDRRRVPSSCGNFFDKLVKGKANTAHCLRSPGDWFHVFGIGQRTVGFSVRIEVKTGSKVSEVIVGPENRTAISNDNFLRVNLVGDFAGYTDIPSFEDFYLVIPRQGPGQPPDLGRNFSLWMLLERVRFTLDGLECNKIGVGYEAFNGQPDFCSAPFWSCLHNQLWNFFEADQNRIGRNQPPLYGVFGRFERINDHPGAGPGSFSIGITEALNTNLLIELGADDIEYVYQRSPGKILGITVPTFEALAQFGIAKIDTKNVGEVEASYSLTFQCSKGVTMMEEQFFIMKPEEVVTRSFKIDPTTDQAAKYACSAILKDSEFKEVDRAECQFTTTATVIDNGTQGPPFQPSKSANSFFESIKNIWNKFWAGLSDFITGNSCRSKCSGLFDFHCHMQYVCMSWVVMFALFLSIFPTVLVLLWLLHQKGFFDPIYDCWNDQCWDREQTYKNTKRHGVHHKKQAHHHRHHRHDVNHKHRRNIVEHRHHHPRPHRPLNDHSHYLHYVHKDKQKHGRRRSAVMTQKLHLDKDQERDLQHHRHRKDMKPVNRTTKFRIYDKEEEDFHEPYKDDHQLLDEKHGFRKAFR</sequence>
<name>A0AAW1MPJ7_SAPOF</name>
<protein>
    <recommendedName>
        <fullName evidence="13">Generative cell specific-1/HAP2 domain-containing protein</fullName>
    </recommendedName>
</protein>
<dbReference type="Pfam" id="PF10699">
    <property type="entry name" value="HAP2-GCS1"/>
    <property type="match status" value="1"/>
</dbReference>
<evidence type="ECO:0000256" key="7">
    <source>
        <dbReference type="ARBA" id="ARBA00023121"/>
    </source>
</evidence>
<keyword evidence="6 11" id="KW-1133">Transmembrane helix</keyword>
<dbReference type="PANTHER" id="PTHR31764:SF0">
    <property type="entry name" value="GENERATIVE CELL SPECIFIC-1_HAP2 DOMAIN-CONTAINING PROTEIN"/>
    <property type="match status" value="1"/>
</dbReference>
<keyword evidence="8 11" id="KW-0472">Membrane</keyword>
<keyword evidence="10" id="KW-0278">Fertilization</keyword>
<feature type="signal peptide" evidence="12">
    <location>
        <begin position="1"/>
        <end position="30"/>
    </location>
</feature>
<evidence type="ECO:0000313" key="14">
    <source>
        <dbReference type="EMBL" id="KAK9748008.1"/>
    </source>
</evidence>
<comment type="caution">
    <text evidence="14">The sequence shown here is derived from an EMBL/GenBank/DDBJ whole genome shotgun (WGS) entry which is preliminary data.</text>
</comment>
<evidence type="ECO:0000256" key="2">
    <source>
        <dbReference type="ARBA" id="ARBA00010929"/>
    </source>
</evidence>
<gene>
    <name evidence="14" type="ORF">RND81_02G029700</name>
</gene>
<evidence type="ECO:0000256" key="4">
    <source>
        <dbReference type="ARBA" id="ARBA00022692"/>
    </source>
</evidence>
<evidence type="ECO:0000256" key="11">
    <source>
        <dbReference type="SAM" id="Phobius"/>
    </source>
</evidence>
<keyword evidence="15" id="KW-1185">Reference proteome</keyword>
<keyword evidence="3" id="KW-1003">Cell membrane</keyword>
<comment type="subcellular location">
    <subcellularLocation>
        <location evidence="1">Cell membrane</location>
        <topology evidence="1">Single-pass type I membrane protein</topology>
    </subcellularLocation>
</comment>
<dbReference type="PANTHER" id="PTHR31764">
    <property type="entry name" value="PROTEIN HAPLESS 2"/>
    <property type="match status" value="1"/>
</dbReference>
<comment type="similarity">
    <text evidence="2">Belongs to the HAP2/GCS1 family.</text>
</comment>
<accession>A0AAW1MPJ7</accession>
<feature type="transmembrane region" description="Helical" evidence="11">
    <location>
        <begin position="567"/>
        <end position="588"/>
    </location>
</feature>